<dbReference type="PIRSF" id="PIRSF017302">
    <property type="entry name" value="Gltscr2"/>
    <property type="match status" value="1"/>
</dbReference>
<evidence type="ECO:0000256" key="1">
    <source>
        <dbReference type="ARBA" id="ARBA00008838"/>
    </source>
</evidence>
<protein>
    <recommendedName>
        <fullName evidence="2 5">Ribosome biogenesis protein NOP53</fullName>
    </recommendedName>
</protein>
<evidence type="ECO:0000256" key="2">
    <source>
        <dbReference type="ARBA" id="ARBA00018339"/>
    </source>
</evidence>
<feature type="compositionally biased region" description="Basic residues" evidence="6">
    <location>
        <begin position="179"/>
        <end position="188"/>
    </location>
</feature>
<feature type="region of interest" description="Disordered" evidence="6">
    <location>
        <begin position="250"/>
        <end position="370"/>
    </location>
</feature>
<evidence type="ECO:0000256" key="5">
    <source>
        <dbReference type="PIRNR" id="PIRNR017302"/>
    </source>
</evidence>
<dbReference type="GO" id="GO:0005730">
    <property type="term" value="C:nucleolus"/>
    <property type="evidence" value="ECO:0007669"/>
    <property type="project" value="UniProtKB-SubCell"/>
</dbReference>
<dbReference type="GO" id="GO:0000027">
    <property type="term" value="P:ribosomal large subunit assembly"/>
    <property type="evidence" value="ECO:0007669"/>
    <property type="project" value="UniProtKB-UniRule"/>
</dbReference>
<evidence type="ECO:0000313" key="7">
    <source>
        <dbReference type="EMBL" id="KAF4125383.1"/>
    </source>
</evidence>
<dbReference type="EMBL" id="JAANYQ010000003">
    <property type="protein sequence ID" value="KAF4125383.1"/>
    <property type="molecule type" value="Genomic_DNA"/>
</dbReference>
<keyword evidence="8" id="KW-1185">Reference proteome</keyword>
<evidence type="ECO:0000313" key="8">
    <source>
        <dbReference type="Proteomes" id="UP000749293"/>
    </source>
</evidence>
<dbReference type="GO" id="GO:0008097">
    <property type="term" value="F:5S rRNA binding"/>
    <property type="evidence" value="ECO:0007669"/>
    <property type="project" value="TreeGrafter"/>
</dbReference>
<proteinExistence type="inferred from homology"/>
<name>A0A9P4Z163_9HYPO</name>
<reference evidence="7" key="1">
    <citation type="submission" date="2020-03" db="EMBL/GenBank/DDBJ databases">
        <title>Site-based positive gene gene selection in Geosmithia morbida across the United States reveals a broad range of putative effectors and factors for local host and environmental adapation.</title>
        <authorList>
            <person name="Onufrak A."/>
            <person name="Murdoch R.W."/>
            <person name="Gazis R."/>
            <person name="Huff M."/>
            <person name="Staton M."/>
            <person name="Klingeman W."/>
            <person name="Hadziabdic D."/>
        </authorList>
    </citation>
    <scope>NUCLEOTIDE SEQUENCE</scope>
    <source>
        <strain evidence="7">1262</strain>
    </source>
</reference>
<feature type="compositionally biased region" description="Basic and acidic residues" evidence="6">
    <location>
        <begin position="302"/>
        <end position="332"/>
    </location>
</feature>
<feature type="region of interest" description="Disordered" evidence="6">
    <location>
        <begin position="1"/>
        <end position="30"/>
    </location>
</feature>
<dbReference type="Pfam" id="PF07767">
    <property type="entry name" value="Nop53"/>
    <property type="match status" value="1"/>
</dbReference>
<evidence type="ECO:0000256" key="4">
    <source>
        <dbReference type="ARBA" id="ARBA00023242"/>
    </source>
</evidence>
<dbReference type="RefSeq" id="XP_035324035.1">
    <property type="nucleotide sequence ID" value="XM_035466198.1"/>
</dbReference>
<comment type="function">
    <text evidence="5">May play a role in ribosome biogenesis.</text>
</comment>
<dbReference type="GeneID" id="55970451"/>
<feature type="compositionally biased region" description="Basic residues" evidence="6">
    <location>
        <begin position="19"/>
        <end position="28"/>
    </location>
</feature>
<dbReference type="OrthoDB" id="5072at2759"/>
<dbReference type="PANTHER" id="PTHR14211:SF7">
    <property type="entry name" value="RIBOSOME BIOGENESIS PROTEIN NOP53"/>
    <property type="match status" value="1"/>
</dbReference>
<comment type="similarity">
    <text evidence="1 5">Belongs to the NOP53 family.</text>
</comment>
<keyword evidence="4 5" id="KW-0539">Nucleus</keyword>
<dbReference type="PANTHER" id="PTHR14211">
    <property type="entry name" value="GLIOMA SUPPRESSOR CANDIDATE REGION GENE 2"/>
    <property type="match status" value="1"/>
</dbReference>
<dbReference type="InterPro" id="IPR011687">
    <property type="entry name" value="Nop53/GLTSCR2"/>
</dbReference>
<comment type="subcellular location">
    <subcellularLocation>
        <location evidence="5">Nucleus</location>
        <location evidence="5">Nucleolus</location>
    </subcellularLocation>
    <subcellularLocation>
        <location evidence="5">Nucleus</location>
        <location evidence="5">Nucleoplasm</location>
    </subcellularLocation>
</comment>
<evidence type="ECO:0000256" key="3">
    <source>
        <dbReference type="ARBA" id="ARBA00022517"/>
    </source>
</evidence>
<feature type="region of interest" description="Disordered" evidence="6">
    <location>
        <begin position="165"/>
        <end position="192"/>
    </location>
</feature>
<organism evidence="7 8">
    <name type="scientific">Geosmithia morbida</name>
    <dbReference type="NCBI Taxonomy" id="1094350"/>
    <lineage>
        <taxon>Eukaryota</taxon>
        <taxon>Fungi</taxon>
        <taxon>Dikarya</taxon>
        <taxon>Ascomycota</taxon>
        <taxon>Pezizomycotina</taxon>
        <taxon>Sordariomycetes</taxon>
        <taxon>Hypocreomycetidae</taxon>
        <taxon>Hypocreales</taxon>
        <taxon>Bionectriaceae</taxon>
        <taxon>Geosmithia</taxon>
    </lineage>
</organism>
<sequence length="443" mass="50354">MPVIKGPSSGDAPSSYKQPSRKGKKSWRKNVDVTEVQKGLEDLNEEIIRGGVIKEKEAADLFTLDIKGDIQTANKNKSAKKTLKSDEILAERSSVPAVDTRKRPAAHLTKITDGVVSTKRHKADWVSQKELGRLKRVADGQHDNTVEVTDATFDIWAEDAPTALEPKQDPKFDFLPKQAKPKAPKSMKQKPISLLASNKPIKAVKAPSSGHSYNPSFEAYEKRLSEEGAKAVEAERKRLEQEEAERVRAEALARSATEAEAADARAELSEWEEDSEWEGFQSDAEGTVAAKRPKRKTLQQRKSAERRKADERLAKHKEAMKQRRRQENRIAEIAEEVANKQQALQTLENKDSDADDDDDDDDDEKLRRRQLGKFKLPEKDLELILPDELQGSLRLLRPEGNLLKDRYRNMLLRGKVEARRHIPFKKQAKRKVTEKWTYKDFVL</sequence>
<evidence type="ECO:0000256" key="6">
    <source>
        <dbReference type="SAM" id="MobiDB-lite"/>
    </source>
</evidence>
<accession>A0A9P4Z163</accession>
<comment type="caution">
    <text evidence="7">The sequence shown here is derived from an EMBL/GenBank/DDBJ whole genome shotgun (WGS) entry which is preliminary data.</text>
</comment>
<dbReference type="GO" id="GO:0006364">
    <property type="term" value="P:rRNA processing"/>
    <property type="evidence" value="ECO:0007669"/>
    <property type="project" value="TreeGrafter"/>
</dbReference>
<gene>
    <name evidence="7" type="ORF">GMORB2_4223</name>
</gene>
<dbReference type="AlphaFoldDB" id="A0A9P4Z163"/>
<keyword evidence="3 5" id="KW-0690">Ribosome biogenesis</keyword>
<dbReference type="GO" id="GO:0005654">
    <property type="term" value="C:nucleoplasm"/>
    <property type="evidence" value="ECO:0007669"/>
    <property type="project" value="UniProtKB-SubCell"/>
</dbReference>
<dbReference type="Proteomes" id="UP000749293">
    <property type="component" value="Unassembled WGS sequence"/>
</dbReference>
<feature type="compositionally biased region" description="Acidic residues" evidence="6">
    <location>
        <begin position="353"/>
        <end position="363"/>
    </location>
</feature>